<protein>
    <recommendedName>
        <fullName evidence="4">Pentacotripeptide-repeat region of PRORP domain-containing protein</fullName>
    </recommendedName>
</protein>
<sequence length="81" mass="9248">MPQLDCQRTVYSFNVLLKSCIRSERDDEIGLLFRELREKLSIVPNLTSYNLAMKALCKAGFVYSAVLLMDKIEKHGGLIHC</sequence>
<evidence type="ECO:0000313" key="2">
    <source>
        <dbReference type="EnsemblPlants" id="Solyc06g082790.1.1.1"/>
    </source>
</evidence>
<evidence type="ECO:0000256" key="1">
    <source>
        <dbReference type="ARBA" id="ARBA00022737"/>
    </source>
</evidence>
<dbReference type="EnsemblPlants" id="Solyc06g082790.1.1">
    <property type="protein sequence ID" value="Solyc06g082790.1.1.1"/>
    <property type="gene ID" value="Solyc06g082790.1"/>
</dbReference>
<name>A0A3Q7H4X9_SOLLC</name>
<accession>A0A3Q7H4X9</accession>
<dbReference type="InterPro" id="IPR011990">
    <property type="entry name" value="TPR-like_helical_dom_sf"/>
</dbReference>
<evidence type="ECO:0000313" key="3">
    <source>
        <dbReference type="Proteomes" id="UP000004994"/>
    </source>
</evidence>
<organism evidence="2">
    <name type="scientific">Solanum lycopersicum</name>
    <name type="common">Tomato</name>
    <name type="synonym">Lycopersicon esculentum</name>
    <dbReference type="NCBI Taxonomy" id="4081"/>
    <lineage>
        <taxon>Eukaryota</taxon>
        <taxon>Viridiplantae</taxon>
        <taxon>Streptophyta</taxon>
        <taxon>Embryophyta</taxon>
        <taxon>Tracheophyta</taxon>
        <taxon>Spermatophyta</taxon>
        <taxon>Magnoliopsida</taxon>
        <taxon>eudicotyledons</taxon>
        <taxon>Gunneridae</taxon>
        <taxon>Pentapetalae</taxon>
        <taxon>asterids</taxon>
        <taxon>lamiids</taxon>
        <taxon>Solanales</taxon>
        <taxon>Solanaceae</taxon>
        <taxon>Solanoideae</taxon>
        <taxon>Solaneae</taxon>
        <taxon>Solanum</taxon>
        <taxon>Solanum subgen. Lycopersicon</taxon>
    </lineage>
</organism>
<dbReference type="Proteomes" id="UP000004994">
    <property type="component" value="Chromosome 6"/>
</dbReference>
<reference evidence="2" key="2">
    <citation type="submission" date="2019-01" db="UniProtKB">
        <authorList>
            <consortium name="EnsemblPlants"/>
        </authorList>
    </citation>
    <scope>IDENTIFICATION</scope>
    <source>
        <strain evidence="2">cv. Heinz 1706</strain>
    </source>
</reference>
<dbReference type="InterPro" id="IPR002885">
    <property type="entry name" value="PPR_rpt"/>
</dbReference>
<dbReference type="PaxDb" id="4081-Solyc06g082790.1.1"/>
<reference evidence="2" key="1">
    <citation type="journal article" date="2012" name="Nature">
        <title>The tomato genome sequence provides insights into fleshy fruit evolution.</title>
        <authorList>
            <consortium name="Tomato Genome Consortium"/>
        </authorList>
    </citation>
    <scope>NUCLEOTIDE SEQUENCE [LARGE SCALE GENOMIC DNA]</scope>
    <source>
        <strain evidence="2">cv. Heinz 1706</strain>
    </source>
</reference>
<evidence type="ECO:0008006" key="4">
    <source>
        <dbReference type="Google" id="ProtNLM"/>
    </source>
</evidence>
<dbReference type="InParanoid" id="A0A3Q7H4X9"/>
<keyword evidence="1" id="KW-0677">Repeat</keyword>
<dbReference type="Gramene" id="Solyc06g082790.1.1">
    <property type="protein sequence ID" value="Solyc06g082790.1.1.1"/>
    <property type="gene ID" value="Solyc06g082790.1"/>
</dbReference>
<dbReference type="Pfam" id="PF01535">
    <property type="entry name" value="PPR"/>
    <property type="match status" value="2"/>
</dbReference>
<keyword evidence="3" id="KW-1185">Reference proteome</keyword>
<dbReference type="AlphaFoldDB" id="A0A3Q7H4X9"/>
<dbReference type="Gene3D" id="1.25.40.10">
    <property type="entry name" value="Tetratricopeptide repeat domain"/>
    <property type="match status" value="1"/>
</dbReference>
<proteinExistence type="predicted"/>